<gene>
    <name evidence="2" type="ORF">Q3M24_19775</name>
</gene>
<accession>A0AAU8LTN6</accession>
<organism evidence="2">
    <name type="scientific">Candidatus Electrothrix aestuarii</name>
    <dbReference type="NCBI Taxonomy" id="3062594"/>
    <lineage>
        <taxon>Bacteria</taxon>
        <taxon>Pseudomonadati</taxon>
        <taxon>Thermodesulfobacteriota</taxon>
        <taxon>Desulfobulbia</taxon>
        <taxon>Desulfobulbales</taxon>
        <taxon>Desulfobulbaceae</taxon>
        <taxon>Candidatus Electrothrix</taxon>
    </lineage>
</organism>
<feature type="signal peptide" evidence="1">
    <location>
        <begin position="1"/>
        <end position="22"/>
    </location>
</feature>
<dbReference type="PIRSF" id="PIRSF011444">
    <property type="entry name" value="DUF1287"/>
    <property type="match status" value="1"/>
</dbReference>
<sequence>MKIPSFFLALFLLICFSPAIIAQVTQKETDEDANTGLIQAALERTRHKVRYDGSYHQLAYPGGDVPDNIGVCTDVVIRSYRKIGIDLQKEVHEDMQKHFSAYPKNWGLKRPDKNIDHRRVPNLQVFFRRHGTELPMSKGGQDYQAGELVTWMLPGNLPHIGIVTNKRSADGQRPLIVHNIGRGPKLEDMLFHYPITGHYRYP</sequence>
<keyword evidence="1" id="KW-0732">Signal</keyword>
<proteinExistence type="predicted"/>
<dbReference type="KEGG" id="eaj:Q3M24_19775"/>
<evidence type="ECO:0000313" key="2">
    <source>
        <dbReference type="EMBL" id="XCN72504.1"/>
    </source>
</evidence>
<dbReference type="EMBL" id="CP159373">
    <property type="protein sequence ID" value="XCN72504.1"/>
    <property type="molecule type" value="Genomic_DNA"/>
</dbReference>
<evidence type="ECO:0000256" key="1">
    <source>
        <dbReference type="SAM" id="SignalP"/>
    </source>
</evidence>
<reference evidence="2" key="1">
    <citation type="journal article" date="2024" name="Syst. Appl. Microbiol.">
        <title>First single-strain enrichments of Electrothrix cable bacteria, description of E. aestuarii sp. nov. and E. rattekaaiensis sp. nov., and proposal of a cable bacteria taxonomy following the rules of the SeqCode.</title>
        <authorList>
            <person name="Plum-Jensen L.E."/>
            <person name="Schramm A."/>
            <person name="Marshall I.P.G."/>
        </authorList>
    </citation>
    <scope>NUCLEOTIDE SEQUENCE</scope>
    <source>
        <strain evidence="2">Rat1</strain>
    </source>
</reference>
<name>A0AAU8LTN6_9BACT</name>
<reference evidence="2" key="2">
    <citation type="submission" date="2024-06" db="EMBL/GenBank/DDBJ databases">
        <authorList>
            <person name="Plum-Jensen L.E."/>
            <person name="Schramm A."/>
            <person name="Marshall I.P.G."/>
        </authorList>
    </citation>
    <scope>NUCLEOTIDE SEQUENCE</scope>
    <source>
        <strain evidence="2">Rat1</strain>
    </source>
</reference>
<dbReference type="Pfam" id="PF06940">
    <property type="entry name" value="DUF1287"/>
    <property type="match status" value="1"/>
</dbReference>
<protein>
    <submittedName>
        <fullName evidence="2">DUF1287 domain-containing protein</fullName>
    </submittedName>
</protein>
<dbReference type="InterPro" id="IPR009706">
    <property type="entry name" value="DUF1287"/>
</dbReference>
<dbReference type="AlphaFoldDB" id="A0AAU8LTN6"/>
<feature type="chain" id="PRO_5043930491" evidence="1">
    <location>
        <begin position="23"/>
        <end position="202"/>
    </location>
</feature>